<proteinExistence type="predicted"/>
<dbReference type="PANTHER" id="PTHR46310">
    <property type="entry name" value="AMIDASE 1"/>
    <property type="match status" value="1"/>
</dbReference>
<sequence>MSAFASAEEPTDQWVDFHAPFNPRGDGYQTPAGRVNGAAVALPGYNWLGFYFGTDSGSSGIIRYPAAICGLFGLRYKSQTVLMEGIAPCCYEFDSMGLLGRDLETFHELVALTVEGGAEDVMKYPGRIFHPTDYLPYTEEPVQAILEEFTVQLEQYLRVSREVINIAEYDEYSVNKQFLEDNRKKFGKDVYFGPYMRWKTWGNGIQGHLEKKGQGLREGTIYRGWFAEHVLRQDKDTASDAVLIMPLSCYAPGYRDNIPQDPHIPIPDSIID</sequence>
<protein>
    <recommendedName>
        <fullName evidence="1">Amidase domain-containing protein</fullName>
    </recommendedName>
</protein>
<evidence type="ECO:0000313" key="2">
    <source>
        <dbReference type="EMBL" id="KAK0612223.1"/>
    </source>
</evidence>
<dbReference type="InterPro" id="IPR023631">
    <property type="entry name" value="Amidase_dom"/>
</dbReference>
<name>A0AA39WBG7_9PEZI</name>
<accession>A0AA39WBG7</accession>
<reference evidence="2" key="1">
    <citation type="submission" date="2023-06" db="EMBL/GenBank/DDBJ databases">
        <title>Genome-scale phylogeny and comparative genomics of the fungal order Sordariales.</title>
        <authorList>
            <consortium name="Lawrence Berkeley National Laboratory"/>
            <person name="Hensen N."/>
            <person name="Bonometti L."/>
            <person name="Westerberg I."/>
            <person name="Brannstrom I.O."/>
            <person name="Guillou S."/>
            <person name="Cros-Aarteil S."/>
            <person name="Calhoun S."/>
            <person name="Haridas S."/>
            <person name="Kuo A."/>
            <person name="Mondo S."/>
            <person name="Pangilinan J."/>
            <person name="Riley R."/>
            <person name="Labutti K."/>
            <person name="Andreopoulos B."/>
            <person name="Lipzen A."/>
            <person name="Chen C."/>
            <person name="Yanf M."/>
            <person name="Daum C."/>
            <person name="Ng V."/>
            <person name="Clum A."/>
            <person name="Steindorff A."/>
            <person name="Ohm R."/>
            <person name="Martin F."/>
            <person name="Silar P."/>
            <person name="Natvig D."/>
            <person name="Lalanne C."/>
            <person name="Gautier V."/>
            <person name="Ament-Velasquez S.L."/>
            <person name="Kruys A."/>
            <person name="Hutchinson M.I."/>
            <person name="Powell A.J."/>
            <person name="Barry K."/>
            <person name="Miller A.N."/>
            <person name="Grigoriev I.V."/>
            <person name="Debuchy R."/>
            <person name="Gladieux P."/>
            <person name="Thoren M.H."/>
            <person name="Johannesson H."/>
        </authorList>
    </citation>
    <scope>NUCLEOTIDE SEQUENCE</scope>
    <source>
        <strain evidence="2">CBS 606.72</strain>
    </source>
</reference>
<comment type="caution">
    <text evidence="2">The sequence shown here is derived from an EMBL/GenBank/DDBJ whole genome shotgun (WGS) entry which is preliminary data.</text>
</comment>
<dbReference type="SUPFAM" id="SSF75304">
    <property type="entry name" value="Amidase signature (AS) enzymes"/>
    <property type="match status" value="1"/>
</dbReference>
<dbReference type="Proteomes" id="UP001175000">
    <property type="component" value="Unassembled WGS sequence"/>
</dbReference>
<dbReference type="Gene3D" id="3.90.1300.10">
    <property type="entry name" value="Amidase signature (AS) domain"/>
    <property type="match status" value="1"/>
</dbReference>
<dbReference type="Pfam" id="PF01425">
    <property type="entry name" value="Amidase"/>
    <property type="match status" value="1"/>
</dbReference>
<feature type="domain" description="Amidase" evidence="1">
    <location>
        <begin position="49"/>
        <end position="112"/>
    </location>
</feature>
<organism evidence="2 3">
    <name type="scientific">Immersiella caudata</name>
    <dbReference type="NCBI Taxonomy" id="314043"/>
    <lineage>
        <taxon>Eukaryota</taxon>
        <taxon>Fungi</taxon>
        <taxon>Dikarya</taxon>
        <taxon>Ascomycota</taxon>
        <taxon>Pezizomycotina</taxon>
        <taxon>Sordariomycetes</taxon>
        <taxon>Sordariomycetidae</taxon>
        <taxon>Sordariales</taxon>
        <taxon>Lasiosphaeriaceae</taxon>
        <taxon>Immersiella</taxon>
    </lineage>
</organism>
<gene>
    <name evidence="2" type="ORF">B0T14DRAFT_572039</name>
</gene>
<dbReference type="PANTHER" id="PTHR46310:SF7">
    <property type="entry name" value="AMIDASE 1"/>
    <property type="match status" value="1"/>
</dbReference>
<evidence type="ECO:0000259" key="1">
    <source>
        <dbReference type="Pfam" id="PF01425"/>
    </source>
</evidence>
<evidence type="ECO:0000313" key="3">
    <source>
        <dbReference type="Proteomes" id="UP001175000"/>
    </source>
</evidence>
<dbReference type="InterPro" id="IPR036928">
    <property type="entry name" value="AS_sf"/>
</dbReference>
<dbReference type="EMBL" id="JAULSU010000007">
    <property type="protein sequence ID" value="KAK0612223.1"/>
    <property type="molecule type" value="Genomic_DNA"/>
</dbReference>
<dbReference type="AlphaFoldDB" id="A0AA39WBG7"/>
<keyword evidence="3" id="KW-1185">Reference proteome</keyword>